<proteinExistence type="predicted"/>
<evidence type="ECO:0008006" key="3">
    <source>
        <dbReference type="Google" id="ProtNLM"/>
    </source>
</evidence>
<dbReference type="SUPFAM" id="SSF110849">
    <property type="entry name" value="ParB/Sulfiredoxin"/>
    <property type="match status" value="1"/>
</dbReference>
<reference evidence="1 2" key="1">
    <citation type="submission" date="2017-02" db="EMBL/GenBank/DDBJ databases">
        <title>Natronthermophilus aegyptiacus gen. nov.,sp. nov., an aerobic, extremely halophilic alkalithermophilic archaeon isolated from the athalassohaline Wadi An Natrun, Egypt.</title>
        <authorList>
            <person name="Zhao B."/>
        </authorList>
    </citation>
    <scope>NUCLEOTIDE SEQUENCE [LARGE SCALE GENOMIC DNA]</scope>
    <source>
        <strain evidence="1 2">CGMCC 1.3597</strain>
    </source>
</reference>
<dbReference type="Proteomes" id="UP000196084">
    <property type="component" value="Unassembled WGS sequence"/>
</dbReference>
<dbReference type="AlphaFoldDB" id="A0A202ECC3"/>
<keyword evidence="2" id="KW-1185">Reference proteome</keyword>
<comment type="caution">
    <text evidence="1">The sequence shown here is derived from an EMBL/GenBank/DDBJ whole genome shotgun (WGS) entry which is preliminary data.</text>
</comment>
<evidence type="ECO:0000313" key="2">
    <source>
        <dbReference type="Proteomes" id="UP000196084"/>
    </source>
</evidence>
<name>A0A202ECC3_9EURY</name>
<protein>
    <recommendedName>
        <fullName evidence="3">ParB/Sulfiredoxin domain-containing protein</fullName>
    </recommendedName>
</protein>
<dbReference type="InterPro" id="IPR036086">
    <property type="entry name" value="ParB/Sulfiredoxin_sf"/>
</dbReference>
<accession>A0A202ECC3</accession>
<organism evidence="1 2">
    <name type="scientific">Natronolimnobius baerhuensis</name>
    <dbReference type="NCBI Taxonomy" id="253108"/>
    <lineage>
        <taxon>Archaea</taxon>
        <taxon>Methanobacteriati</taxon>
        <taxon>Methanobacteriota</taxon>
        <taxon>Stenosarchaea group</taxon>
        <taxon>Halobacteria</taxon>
        <taxon>Halobacteriales</taxon>
        <taxon>Natrialbaceae</taxon>
        <taxon>Natronolimnobius</taxon>
    </lineage>
</organism>
<sequence length="287" mass="33339">MATLLRRARRVYREEGVRSTATKISSYIIRRTFHTLGTWGLYNSKRYISFLRWKNSGFSRYHAIADPFKIVPADPESIKYVTGRGPNPGRFQWQDIGMIADGDWDQSSERVDELPVVRALSERFEEGRNWDEIDFIQRVKREARQGNALWRGCTSEDDVRTQCHAVDNLYAAIAEHDYQSKKELIMATEEIPSSRQQIPTQFEPYDEVVVDISRDGEFLFVDGRHRLAIAKILEIDEIPVRISARHAEWQQVREMLHETPSEDVPAAVKQHLDHPDLQALIDAEKEM</sequence>
<evidence type="ECO:0000313" key="1">
    <source>
        <dbReference type="EMBL" id="OVE85875.1"/>
    </source>
</evidence>
<gene>
    <name evidence="1" type="ORF">B2G88_03430</name>
</gene>
<dbReference type="EMBL" id="MWPH01000001">
    <property type="protein sequence ID" value="OVE85875.1"/>
    <property type="molecule type" value="Genomic_DNA"/>
</dbReference>